<dbReference type="Proteomes" id="UP001055172">
    <property type="component" value="Unassembled WGS sequence"/>
</dbReference>
<feature type="compositionally biased region" description="Basic and acidic residues" evidence="1">
    <location>
        <begin position="196"/>
        <end position="206"/>
    </location>
</feature>
<gene>
    <name evidence="2" type="ORF">ColLi_10723</name>
</gene>
<comment type="caution">
    <text evidence="2">The sequence shown here is derived from an EMBL/GenBank/DDBJ whole genome shotgun (WGS) entry which is preliminary data.</text>
</comment>
<feature type="region of interest" description="Disordered" evidence="1">
    <location>
        <begin position="829"/>
        <end position="864"/>
    </location>
</feature>
<proteinExistence type="predicted"/>
<keyword evidence="3" id="KW-1185">Reference proteome</keyword>
<feature type="compositionally biased region" description="Basic and acidic residues" evidence="1">
    <location>
        <begin position="227"/>
        <end position="239"/>
    </location>
</feature>
<accession>A0AA37GWB6</accession>
<reference evidence="2 3" key="1">
    <citation type="submission" date="2021-07" db="EMBL/GenBank/DDBJ databases">
        <title>Genome data of Colletotrichum spaethianum.</title>
        <authorList>
            <person name="Utami Y.D."/>
            <person name="Hiruma K."/>
        </authorList>
    </citation>
    <scope>NUCLEOTIDE SEQUENCE [LARGE SCALE GENOMIC DNA]</scope>
    <source>
        <strain evidence="2 3">MAFF 242679</strain>
    </source>
</reference>
<feature type="region of interest" description="Disordered" evidence="1">
    <location>
        <begin position="155"/>
        <end position="206"/>
    </location>
</feature>
<organism evidence="2 3">
    <name type="scientific">Colletotrichum liriopes</name>
    <dbReference type="NCBI Taxonomy" id="708192"/>
    <lineage>
        <taxon>Eukaryota</taxon>
        <taxon>Fungi</taxon>
        <taxon>Dikarya</taxon>
        <taxon>Ascomycota</taxon>
        <taxon>Pezizomycotina</taxon>
        <taxon>Sordariomycetes</taxon>
        <taxon>Hypocreomycetidae</taxon>
        <taxon>Glomerellales</taxon>
        <taxon>Glomerellaceae</taxon>
        <taxon>Colletotrichum</taxon>
        <taxon>Colletotrichum spaethianum species complex</taxon>
    </lineage>
</organism>
<dbReference type="EMBL" id="BPPX01000029">
    <property type="protein sequence ID" value="GJC87885.1"/>
    <property type="molecule type" value="Genomic_DNA"/>
</dbReference>
<protein>
    <submittedName>
        <fullName evidence="2">Uncharacterized protein</fullName>
    </submittedName>
</protein>
<feature type="region of interest" description="Disordered" evidence="1">
    <location>
        <begin position="227"/>
        <end position="252"/>
    </location>
</feature>
<evidence type="ECO:0000313" key="2">
    <source>
        <dbReference type="EMBL" id="GJC87885.1"/>
    </source>
</evidence>
<feature type="compositionally biased region" description="Basic and acidic residues" evidence="1">
    <location>
        <begin position="172"/>
        <end position="187"/>
    </location>
</feature>
<name>A0AA37GWB6_9PEZI</name>
<sequence>MADDGLGMMRLSAVEVQELALWKLLVSVCLKLRCRGKGVVAYSHEKDDHVATDKRRKDTKIPPAVAEFQAQRLVELVADLVGAVLAARRVVVGEVSGPAVVEKGLHILAARLALWRREGVELGLGAGDLEIVQRRDHHASDEPGEGVELVEPCAPEAGHLRGGDGDTAEQGEGDHDEGVELRRDEGAGRQGSQSLAERDGEELGDKNHEELVARAGRVGLEARHVVQRQEESDGAHDGVRQLGDGDGGGEGQRVVHLGRRLAEEEGALDVEHDLDLADDEGRQDSDLEHDEDLVLQRAAALVEVEVGETGDEGDDDVVEEAGEEVVGTAPEAEVHALHDHLELVPLRAGVLPLEIVVCGPARGHALLLQLADGVLDVGKLGAVVPDVGPVLVSDAGRGAGADGLEHVLGNVVGGLGDSAVALQVIAQDDGVLANVAKVDGAPTPLEEQETVKVLKQGGVGLVDGAENGLSGGGQLLEEAHNVEGALAVETGGGFVEEEEELGLGGQLDTDGYTLALLDRQAELGGSNDTVGDVLHLQQGDDLFNIRESLRDWGLVGLAEEGGEAEGLADGLRGIVEIELLSVRGATLELLSGLDAVDEDVTVNNTDVLARREHVEKSGLACTGSTHQGCKLAGLDVSKDVVEETTCSTGNGDIVVEVLPGQDGFRLDGEIGTLLLVAAALACSLLDESLVEPLALLVGLLVDLGRVAVVAEVDELSESDVHDEKEDDEGEDDAPVAPQVALEVVESSCDVGRAVDESGARLGARKGTNLVVDVAVARTRGDERLVRAGEAQTAELILHHGAEGETKRVDPVDPSNPLVLGLVLNEVARCDDEEGNQHDGELDGVVEVGADATDDTEEQSHGDVS</sequence>
<dbReference type="AlphaFoldDB" id="A0AA37GWB6"/>
<evidence type="ECO:0000313" key="3">
    <source>
        <dbReference type="Proteomes" id="UP001055172"/>
    </source>
</evidence>
<evidence type="ECO:0000256" key="1">
    <source>
        <dbReference type="SAM" id="MobiDB-lite"/>
    </source>
</evidence>